<dbReference type="Proteomes" id="UP000325313">
    <property type="component" value="Unassembled WGS sequence"/>
</dbReference>
<sequence>MFLTDLCIESFAFNVGRRMPAYERTTSCCTAFRRLNLGRTTLHEYLPSKERRGCPTFSPKVINR</sequence>
<protein>
    <submittedName>
        <fullName evidence="1">Uncharacterized protein</fullName>
    </submittedName>
</protein>
<evidence type="ECO:0000313" key="1">
    <source>
        <dbReference type="EMBL" id="KAA1095782.1"/>
    </source>
</evidence>
<dbReference type="AlphaFoldDB" id="A0A5B0P4K8"/>
<evidence type="ECO:0000313" key="2">
    <source>
        <dbReference type="Proteomes" id="UP000325313"/>
    </source>
</evidence>
<dbReference type="EMBL" id="VDEP01000371">
    <property type="protein sequence ID" value="KAA1095782.1"/>
    <property type="molecule type" value="Genomic_DNA"/>
</dbReference>
<proteinExistence type="predicted"/>
<comment type="caution">
    <text evidence="1">The sequence shown here is derived from an EMBL/GenBank/DDBJ whole genome shotgun (WGS) entry which is preliminary data.</text>
</comment>
<organism evidence="1 2">
    <name type="scientific">Puccinia graminis f. sp. tritici</name>
    <dbReference type="NCBI Taxonomy" id="56615"/>
    <lineage>
        <taxon>Eukaryota</taxon>
        <taxon>Fungi</taxon>
        <taxon>Dikarya</taxon>
        <taxon>Basidiomycota</taxon>
        <taxon>Pucciniomycotina</taxon>
        <taxon>Pucciniomycetes</taxon>
        <taxon>Pucciniales</taxon>
        <taxon>Pucciniaceae</taxon>
        <taxon>Puccinia</taxon>
    </lineage>
</organism>
<accession>A0A5B0P4K8</accession>
<gene>
    <name evidence="1" type="ORF">PGTUg99_030326</name>
</gene>
<reference evidence="1 2" key="1">
    <citation type="submission" date="2019-05" db="EMBL/GenBank/DDBJ databases">
        <title>Emergence of the Ug99 lineage of the wheat stem rust pathogen through somatic hybridization.</title>
        <authorList>
            <person name="Li F."/>
            <person name="Upadhyaya N.M."/>
            <person name="Sperschneider J."/>
            <person name="Matny O."/>
            <person name="Nguyen-Phuc H."/>
            <person name="Mago R."/>
            <person name="Raley C."/>
            <person name="Miller M.E."/>
            <person name="Silverstein K.A.T."/>
            <person name="Henningsen E."/>
            <person name="Hirsch C.D."/>
            <person name="Visser B."/>
            <person name="Pretorius Z.A."/>
            <person name="Steffenson B.J."/>
            <person name="Schwessinger B."/>
            <person name="Dodds P.N."/>
            <person name="Figueroa M."/>
        </authorList>
    </citation>
    <scope>NUCLEOTIDE SEQUENCE [LARGE SCALE GENOMIC DNA]</scope>
    <source>
        <strain evidence="1 2">Ug99</strain>
    </source>
</reference>
<name>A0A5B0P4K8_PUCGR</name>